<proteinExistence type="inferred from homology"/>
<dbReference type="OrthoDB" id="9332038at2759"/>
<feature type="compositionally biased region" description="Polar residues" evidence="12">
    <location>
        <begin position="105"/>
        <end position="123"/>
    </location>
</feature>
<feature type="region of interest" description="Disordered" evidence="12">
    <location>
        <begin position="661"/>
        <end position="683"/>
    </location>
</feature>
<dbReference type="Gene3D" id="3.30.200.20">
    <property type="entry name" value="Phosphorylase Kinase, domain 1"/>
    <property type="match status" value="1"/>
</dbReference>
<feature type="region of interest" description="Disordered" evidence="12">
    <location>
        <begin position="1"/>
        <end position="54"/>
    </location>
</feature>
<feature type="compositionally biased region" description="Basic and acidic residues" evidence="12">
    <location>
        <begin position="500"/>
        <end position="519"/>
    </location>
</feature>
<keyword evidence="4" id="KW-0808">Transferase</keyword>
<reference evidence="14 15" key="1">
    <citation type="submission" date="2017-10" db="EMBL/GenBank/DDBJ databases">
        <title>A novel species of cold-tolerant Malassezia isolated from bats.</title>
        <authorList>
            <person name="Lorch J.M."/>
            <person name="Palmer J.M."/>
            <person name="Vanderwolf K.J."/>
            <person name="Schmidt K.Z."/>
            <person name="Verant M.L."/>
            <person name="Weller T.J."/>
            <person name="Blehert D.S."/>
        </authorList>
    </citation>
    <scope>NUCLEOTIDE SEQUENCE [LARGE SCALE GENOMIC DNA]</scope>
    <source>
        <strain evidence="14 15">NWHC:44797-103</strain>
    </source>
</reference>
<dbReference type="GO" id="GO:0004712">
    <property type="term" value="F:protein serine/threonine/tyrosine kinase activity"/>
    <property type="evidence" value="ECO:0007669"/>
    <property type="project" value="UniProtKB-EC"/>
</dbReference>
<evidence type="ECO:0000256" key="11">
    <source>
        <dbReference type="PROSITE-ProRule" id="PRU10141"/>
    </source>
</evidence>
<keyword evidence="5 11" id="KW-0547">Nucleotide-binding</keyword>
<evidence type="ECO:0000313" key="14">
    <source>
        <dbReference type="EMBL" id="PKI83878.1"/>
    </source>
</evidence>
<dbReference type="CDD" id="cd14210">
    <property type="entry name" value="PKc_DYRK"/>
    <property type="match status" value="1"/>
</dbReference>
<dbReference type="SMART" id="SM00220">
    <property type="entry name" value="S_TKc"/>
    <property type="match status" value="1"/>
</dbReference>
<dbReference type="Gene3D" id="3.30.10.30">
    <property type="entry name" value="DYRK"/>
    <property type="match status" value="1"/>
</dbReference>
<dbReference type="GO" id="GO:0005524">
    <property type="term" value="F:ATP binding"/>
    <property type="evidence" value="ECO:0007669"/>
    <property type="project" value="UniProtKB-UniRule"/>
</dbReference>
<dbReference type="InterPro" id="IPR000719">
    <property type="entry name" value="Prot_kinase_dom"/>
</dbReference>
<dbReference type="InterPro" id="IPR017441">
    <property type="entry name" value="Protein_kinase_ATP_BS"/>
</dbReference>
<dbReference type="InterPro" id="IPR011009">
    <property type="entry name" value="Kinase-like_dom_sf"/>
</dbReference>
<dbReference type="GO" id="GO:0005737">
    <property type="term" value="C:cytoplasm"/>
    <property type="evidence" value="ECO:0007669"/>
    <property type="project" value="TreeGrafter"/>
</dbReference>
<keyword evidence="7 11" id="KW-0067">ATP-binding</keyword>
<keyword evidence="15" id="KW-1185">Reference proteome</keyword>
<dbReference type="SUPFAM" id="SSF56112">
    <property type="entry name" value="Protein kinase-like (PK-like)"/>
    <property type="match status" value="1"/>
</dbReference>
<feature type="compositionally biased region" description="Low complexity" evidence="12">
    <location>
        <begin position="1138"/>
        <end position="1148"/>
    </location>
</feature>
<dbReference type="EC" id="2.7.12.1" evidence="2"/>
<feature type="region of interest" description="Disordered" evidence="12">
    <location>
        <begin position="364"/>
        <end position="622"/>
    </location>
</feature>
<evidence type="ECO:0000256" key="9">
    <source>
        <dbReference type="ARBA" id="ARBA00049308"/>
    </source>
</evidence>
<feature type="compositionally biased region" description="Basic and acidic residues" evidence="12">
    <location>
        <begin position="598"/>
        <end position="607"/>
    </location>
</feature>
<feature type="compositionally biased region" description="Polar residues" evidence="12">
    <location>
        <begin position="380"/>
        <end position="394"/>
    </location>
</feature>
<feature type="region of interest" description="Disordered" evidence="12">
    <location>
        <begin position="276"/>
        <end position="295"/>
    </location>
</feature>
<dbReference type="FunFam" id="1.10.510.10:FF:000112">
    <property type="entry name" value="Putative dual specificity tyrosine-phosphorylation-regulated kinase 2"/>
    <property type="match status" value="1"/>
</dbReference>
<evidence type="ECO:0000256" key="5">
    <source>
        <dbReference type="ARBA" id="ARBA00022741"/>
    </source>
</evidence>
<dbReference type="PROSITE" id="PS00108">
    <property type="entry name" value="PROTEIN_KINASE_ST"/>
    <property type="match status" value="1"/>
</dbReference>
<comment type="catalytic activity">
    <reaction evidence="8">
        <text>L-seryl-[protein] + ATP = O-phospho-L-seryl-[protein] + ADP + H(+)</text>
        <dbReference type="Rhea" id="RHEA:17989"/>
        <dbReference type="Rhea" id="RHEA-COMP:9863"/>
        <dbReference type="Rhea" id="RHEA-COMP:11604"/>
        <dbReference type="ChEBI" id="CHEBI:15378"/>
        <dbReference type="ChEBI" id="CHEBI:29999"/>
        <dbReference type="ChEBI" id="CHEBI:30616"/>
        <dbReference type="ChEBI" id="CHEBI:83421"/>
        <dbReference type="ChEBI" id="CHEBI:456216"/>
        <dbReference type="EC" id="2.7.12.1"/>
    </reaction>
</comment>
<dbReference type="STRING" id="2020962.A0A2N1JBF3"/>
<feature type="compositionally biased region" description="Polar residues" evidence="12">
    <location>
        <begin position="663"/>
        <end position="681"/>
    </location>
</feature>
<evidence type="ECO:0000256" key="10">
    <source>
        <dbReference type="ARBA" id="ARBA00051680"/>
    </source>
</evidence>
<feature type="domain" description="Protein kinase" evidence="13">
    <location>
        <begin position="812"/>
        <end position="1108"/>
    </location>
</feature>
<feature type="compositionally biased region" description="Low complexity" evidence="12">
    <location>
        <begin position="584"/>
        <end position="597"/>
    </location>
</feature>
<feature type="binding site" evidence="11">
    <location>
        <position position="841"/>
    </location>
    <ligand>
        <name>ATP</name>
        <dbReference type="ChEBI" id="CHEBI:30616"/>
    </ligand>
</feature>
<sequence>MDVPQPPLSTPWRSPVRPPAYGLSPVSPLQLEPAPQDVPQPVPEKSVYGAPLPQTPAQYQHAVPLVSPDTSLAASPRGYDRTEQVGLGELATPRWTADDRRSVPASVNSSPLQTRLPPSSPAQSVPYDYARSPGAASASQQQAARQARAMAYTVSGSNTITRSETRDTMPSFTSVQQLGALHVPTPDTNRDAGTTSSTSRRASMLPVSASISALDKQQNQSTGTRTYRNPPTPSDAPSKHRISSGSFLPSFLRGGRGFLGFGTADVSRKLDGFSVSPRNTHTAHEETADQSTQSLPARMLFPQDTSQGMPGGLPLADEDPFQPTPKTVHPDTGSLASAGSRVPSTGQSSSQWSLVAENHDTTRANAANARSDAVDASERASLSTKPSPTALSTPSRKNSARSARSRTFRQSMHEKRDEDDDSGSLAGRLSRRSLGAIGNLFKSSPKRAERASGEHDDELEKPKSRSRLSFSRWRRQSVSGKSVHDAPAMPTAPSLPPKSTLREENKDAVPPMRADREEPSAYYAAKAQGSRIPRPSSMMRLLSSKPGDTGETRARQTPSRLPQSISMHTVRSDSQSTRIPSTPSYSYGISSRASSIAESEKRAETASKQRRSPAKREELKPTKVRTLRRAQNMEATDALQRQRALQASTPSRVYTRKAALVAETSTPSGLPRSVSRQSQLRAPSVASVPLATVRAHDASTGDAEIERHIQRVQQRKLAGGMSQADLDKQLEYPAPVAPSKRLSARQAEVIYGNHLCPYELQELHEYESIYYVGSFARHKHYAVPDKPDRNYGYDDERGDYELNLRDHLAFRYEIVKLLGRGSFGQVLQCKDHKTGHHVAVKLIRNKRRFHKQALVEVNIMEHLTRGDPNDEHNVVHMSDSFTFRGHLCVTMELLGINLYELIKANSFEGFSCQLIRRFASQTLACLALMQSMNIVHCDLKPENILLTHPRKSGIKVIDYGSSCFENGKVYTYIQSRFYRSPEVILGMDYTVAIDMWSLGCILAELHTGYPIFPGENEQDQLACIMEVLGMPDRHLLEQCSRRKLFFDSTGTPRPVVNSRGHRRRPNSKSLAQAVRSNNDLFLDFIARCLIWDPERRLKADAALRHPWFTYQMESALPRPARRPKPVQTEGGPSLLPRAAATKTATTAP</sequence>
<dbReference type="GO" id="GO:0004674">
    <property type="term" value="F:protein serine/threonine kinase activity"/>
    <property type="evidence" value="ECO:0007669"/>
    <property type="project" value="UniProtKB-KW"/>
</dbReference>
<organism evidence="14 15">
    <name type="scientific">Malassezia vespertilionis</name>
    <dbReference type="NCBI Taxonomy" id="2020962"/>
    <lineage>
        <taxon>Eukaryota</taxon>
        <taxon>Fungi</taxon>
        <taxon>Dikarya</taxon>
        <taxon>Basidiomycota</taxon>
        <taxon>Ustilaginomycotina</taxon>
        <taxon>Malasseziomycetes</taxon>
        <taxon>Malasseziales</taxon>
        <taxon>Malasseziaceae</taxon>
        <taxon>Malassezia</taxon>
    </lineage>
</organism>
<gene>
    <name evidence="14" type="ORF">MVES_002234</name>
</gene>
<feature type="compositionally biased region" description="Low complexity" evidence="12">
    <location>
        <begin position="423"/>
        <end position="436"/>
    </location>
</feature>
<evidence type="ECO:0000256" key="6">
    <source>
        <dbReference type="ARBA" id="ARBA00022777"/>
    </source>
</evidence>
<dbReference type="PANTHER" id="PTHR24058:SF22">
    <property type="entry name" value="DUAL SPECIFICITY TYROSINE-PHOSPHORYLATION-REGULATED KINASE 4"/>
    <property type="match status" value="1"/>
</dbReference>
<dbReference type="InterPro" id="IPR050494">
    <property type="entry name" value="Ser_Thr_dual-spec_kinase"/>
</dbReference>
<keyword evidence="3" id="KW-0723">Serine/threonine-protein kinase</keyword>
<name>A0A2N1JBF3_9BASI</name>
<feature type="region of interest" description="Disordered" evidence="12">
    <location>
        <begin position="1116"/>
        <end position="1148"/>
    </location>
</feature>
<keyword evidence="6" id="KW-0418">Kinase</keyword>
<dbReference type="GO" id="GO:0005856">
    <property type="term" value="C:cytoskeleton"/>
    <property type="evidence" value="ECO:0007669"/>
    <property type="project" value="TreeGrafter"/>
</dbReference>
<evidence type="ECO:0000256" key="2">
    <source>
        <dbReference type="ARBA" id="ARBA00013203"/>
    </source>
</evidence>
<dbReference type="EMBL" id="KZ454990">
    <property type="protein sequence ID" value="PKI83878.1"/>
    <property type="molecule type" value="Genomic_DNA"/>
</dbReference>
<protein>
    <recommendedName>
        <fullName evidence="2">dual-specificity kinase</fullName>
        <ecNumber evidence="2">2.7.12.1</ecNumber>
    </recommendedName>
</protein>
<feature type="region of interest" description="Disordered" evidence="12">
    <location>
        <begin position="301"/>
        <end position="352"/>
    </location>
</feature>
<comment type="catalytic activity">
    <reaction evidence="10">
        <text>L-tyrosyl-[protein] + ATP = O-phospho-L-tyrosyl-[protein] + ADP + H(+)</text>
        <dbReference type="Rhea" id="RHEA:10596"/>
        <dbReference type="Rhea" id="RHEA-COMP:10136"/>
        <dbReference type="Rhea" id="RHEA-COMP:20101"/>
        <dbReference type="ChEBI" id="CHEBI:15378"/>
        <dbReference type="ChEBI" id="CHEBI:30616"/>
        <dbReference type="ChEBI" id="CHEBI:46858"/>
        <dbReference type="ChEBI" id="CHEBI:61978"/>
        <dbReference type="ChEBI" id="CHEBI:456216"/>
        <dbReference type="EC" id="2.7.12.1"/>
    </reaction>
</comment>
<feature type="compositionally biased region" description="Polar residues" evidence="12">
    <location>
        <begin position="154"/>
        <end position="177"/>
    </location>
</feature>
<feature type="compositionally biased region" description="Low complexity" evidence="12">
    <location>
        <begin position="130"/>
        <end position="151"/>
    </location>
</feature>
<feature type="compositionally biased region" description="Basic and acidic residues" evidence="12">
    <location>
        <begin position="446"/>
        <end position="463"/>
    </location>
</feature>
<dbReference type="Gene3D" id="1.10.510.10">
    <property type="entry name" value="Transferase(Phosphotransferase) domain 1"/>
    <property type="match status" value="1"/>
</dbReference>
<evidence type="ECO:0000256" key="8">
    <source>
        <dbReference type="ARBA" id="ARBA00049003"/>
    </source>
</evidence>
<evidence type="ECO:0000256" key="3">
    <source>
        <dbReference type="ARBA" id="ARBA00022527"/>
    </source>
</evidence>
<accession>A0A2N1JBF3</accession>
<dbReference type="PANTHER" id="PTHR24058">
    <property type="entry name" value="DUAL SPECIFICITY PROTEIN KINASE"/>
    <property type="match status" value="1"/>
</dbReference>
<dbReference type="PROSITE" id="PS00107">
    <property type="entry name" value="PROTEIN_KINASE_ATP"/>
    <property type="match status" value="1"/>
</dbReference>
<dbReference type="Pfam" id="PF00069">
    <property type="entry name" value="Pkinase"/>
    <property type="match status" value="1"/>
</dbReference>
<evidence type="ECO:0000256" key="12">
    <source>
        <dbReference type="SAM" id="MobiDB-lite"/>
    </source>
</evidence>
<dbReference type="AlphaFoldDB" id="A0A2N1JBF3"/>
<feature type="compositionally biased region" description="Polar residues" evidence="12">
    <location>
        <begin position="334"/>
        <end position="352"/>
    </location>
</feature>
<evidence type="ECO:0000256" key="1">
    <source>
        <dbReference type="ARBA" id="ARBA00008867"/>
    </source>
</evidence>
<comment type="similarity">
    <text evidence="1">Belongs to the protein kinase superfamily. CMGC Ser/Thr protein kinase family. MNB/DYRK subfamily.</text>
</comment>
<feature type="compositionally biased region" description="Polar residues" evidence="12">
    <location>
        <begin position="209"/>
        <end position="229"/>
    </location>
</feature>
<evidence type="ECO:0000259" key="13">
    <source>
        <dbReference type="PROSITE" id="PS50011"/>
    </source>
</evidence>
<dbReference type="InterPro" id="IPR008271">
    <property type="entry name" value="Ser/Thr_kinase_AS"/>
</dbReference>
<feature type="region of interest" description="Disordered" evidence="12">
    <location>
        <begin position="66"/>
        <end position="243"/>
    </location>
</feature>
<dbReference type="Proteomes" id="UP000232875">
    <property type="component" value="Unassembled WGS sequence"/>
</dbReference>
<evidence type="ECO:0000256" key="4">
    <source>
        <dbReference type="ARBA" id="ARBA00022679"/>
    </source>
</evidence>
<dbReference type="PROSITE" id="PS50011">
    <property type="entry name" value="PROTEIN_KINASE_DOM"/>
    <property type="match status" value="1"/>
</dbReference>
<evidence type="ECO:0000313" key="15">
    <source>
        <dbReference type="Proteomes" id="UP000232875"/>
    </source>
</evidence>
<dbReference type="InterPro" id="IPR042521">
    <property type="entry name" value="DYRK"/>
</dbReference>
<feature type="compositionally biased region" description="Polar residues" evidence="12">
    <location>
        <begin position="555"/>
        <end position="583"/>
    </location>
</feature>
<comment type="catalytic activity">
    <reaction evidence="9">
        <text>L-threonyl-[protein] + ATP = O-phospho-L-threonyl-[protein] + ADP + H(+)</text>
        <dbReference type="Rhea" id="RHEA:46608"/>
        <dbReference type="Rhea" id="RHEA-COMP:11060"/>
        <dbReference type="Rhea" id="RHEA-COMP:11605"/>
        <dbReference type="ChEBI" id="CHEBI:15378"/>
        <dbReference type="ChEBI" id="CHEBI:30013"/>
        <dbReference type="ChEBI" id="CHEBI:30616"/>
        <dbReference type="ChEBI" id="CHEBI:61977"/>
        <dbReference type="ChEBI" id="CHEBI:456216"/>
        <dbReference type="EC" id="2.7.12.1"/>
    </reaction>
</comment>
<evidence type="ECO:0000256" key="7">
    <source>
        <dbReference type="ARBA" id="ARBA00022840"/>
    </source>
</evidence>